<sequence length="310" mass="33209">MSQDVPPAASGEAWPQRLDMAVAAVAGVSRRRAQRLIADGVVTLNGRVAKSGDKGRMIGPQDRVLVTAEVGRVLPQPEMPLVVLGEGDGWVAVDKPAGVPVHPLREGEAGTLLNAVAGRYPQVQGVGASGDEGGLKSGVVHRLDVETSGVLLFALDEERWQRFRQAFSNHTADKRYTAIVSGHPPEHGEVDLRLAVTQHKPARVQAVPDDPSHPHHSDSRRCTLSWNVTQRLAAASQLDIQLGTGFLHQIRATFAHLGHPVLGDPVYGPTSSPHETKASRMLLHATSLRIEGIEVESPLPEAFLDVGSQP</sequence>
<evidence type="ECO:0000313" key="6">
    <source>
        <dbReference type="Proteomes" id="UP000541810"/>
    </source>
</evidence>
<dbReference type="Proteomes" id="UP000541810">
    <property type="component" value="Unassembled WGS sequence"/>
</dbReference>
<dbReference type="CDD" id="cd00165">
    <property type="entry name" value="S4"/>
    <property type="match status" value="1"/>
</dbReference>
<evidence type="ECO:0000256" key="3">
    <source>
        <dbReference type="PROSITE-ProRule" id="PRU00182"/>
    </source>
</evidence>
<keyword evidence="6" id="KW-1185">Reference proteome</keyword>
<keyword evidence="3" id="KW-0694">RNA-binding</keyword>
<dbReference type="InterPro" id="IPR036986">
    <property type="entry name" value="S4_RNA-bd_sf"/>
</dbReference>
<reference evidence="5 6" key="1">
    <citation type="submission" date="2020-08" db="EMBL/GenBank/DDBJ databases">
        <title>Genomic Encyclopedia of Type Strains, Phase IV (KMG-IV): sequencing the most valuable type-strain genomes for metagenomic binning, comparative biology and taxonomic classification.</title>
        <authorList>
            <person name="Goeker M."/>
        </authorList>
    </citation>
    <scope>NUCLEOTIDE SEQUENCE [LARGE SCALE GENOMIC DNA]</scope>
    <source>
        <strain evidence="5 6">DSM 103725</strain>
    </source>
</reference>
<dbReference type="SUPFAM" id="SSF55120">
    <property type="entry name" value="Pseudouridine synthase"/>
    <property type="match status" value="1"/>
</dbReference>
<organism evidence="5 6">
    <name type="scientific">Algisphaera agarilytica</name>
    <dbReference type="NCBI Taxonomy" id="1385975"/>
    <lineage>
        <taxon>Bacteria</taxon>
        <taxon>Pseudomonadati</taxon>
        <taxon>Planctomycetota</taxon>
        <taxon>Phycisphaerae</taxon>
        <taxon>Phycisphaerales</taxon>
        <taxon>Phycisphaeraceae</taxon>
        <taxon>Algisphaera</taxon>
    </lineage>
</organism>
<comment type="caution">
    <text evidence="5">The sequence shown here is derived from an EMBL/GenBank/DDBJ whole genome shotgun (WGS) entry which is preliminary data.</text>
</comment>
<dbReference type="SUPFAM" id="SSF55174">
    <property type="entry name" value="Alpha-L RNA-binding motif"/>
    <property type="match status" value="1"/>
</dbReference>
<dbReference type="Pfam" id="PF00849">
    <property type="entry name" value="PseudoU_synth_2"/>
    <property type="match status" value="1"/>
</dbReference>
<comment type="similarity">
    <text evidence="1">Belongs to the pseudouridine synthase RluA family.</text>
</comment>
<accession>A0A7X0H951</accession>
<dbReference type="PROSITE" id="PS01129">
    <property type="entry name" value="PSI_RLU"/>
    <property type="match status" value="1"/>
</dbReference>
<dbReference type="PROSITE" id="PS50889">
    <property type="entry name" value="S4"/>
    <property type="match status" value="1"/>
</dbReference>
<evidence type="ECO:0000256" key="1">
    <source>
        <dbReference type="ARBA" id="ARBA00010876"/>
    </source>
</evidence>
<evidence type="ECO:0000256" key="2">
    <source>
        <dbReference type="ARBA" id="ARBA00023235"/>
    </source>
</evidence>
<proteinExistence type="inferred from homology"/>
<dbReference type="PANTHER" id="PTHR21600:SF44">
    <property type="entry name" value="RIBOSOMAL LARGE SUBUNIT PSEUDOURIDINE SYNTHASE D"/>
    <property type="match status" value="1"/>
</dbReference>
<dbReference type="AlphaFoldDB" id="A0A7X0H951"/>
<evidence type="ECO:0000259" key="4">
    <source>
        <dbReference type="SMART" id="SM00363"/>
    </source>
</evidence>
<feature type="domain" description="RNA-binding S4" evidence="4">
    <location>
        <begin position="16"/>
        <end position="75"/>
    </location>
</feature>
<dbReference type="Gene3D" id="3.30.2350.10">
    <property type="entry name" value="Pseudouridine synthase"/>
    <property type="match status" value="1"/>
</dbReference>
<dbReference type="Pfam" id="PF01479">
    <property type="entry name" value="S4"/>
    <property type="match status" value="1"/>
</dbReference>
<dbReference type="GO" id="GO:0160140">
    <property type="term" value="F:23S rRNA pseudouridine(1911/1915/1917) synthase activity"/>
    <property type="evidence" value="ECO:0007669"/>
    <property type="project" value="UniProtKB-EC"/>
</dbReference>
<dbReference type="InterPro" id="IPR020103">
    <property type="entry name" value="PsdUridine_synth_cat_dom_sf"/>
</dbReference>
<dbReference type="EC" id="5.4.99.23" evidence="5"/>
<dbReference type="GO" id="GO:0000455">
    <property type="term" value="P:enzyme-directed rRNA pseudouridine synthesis"/>
    <property type="evidence" value="ECO:0007669"/>
    <property type="project" value="UniProtKB-ARBA"/>
</dbReference>
<dbReference type="Gene3D" id="3.10.290.10">
    <property type="entry name" value="RNA-binding S4 domain"/>
    <property type="match status" value="1"/>
</dbReference>
<dbReference type="RefSeq" id="WP_184678881.1">
    <property type="nucleotide sequence ID" value="NZ_JACHGY010000001.1"/>
</dbReference>
<evidence type="ECO:0000313" key="5">
    <source>
        <dbReference type="EMBL" id="MBB6431413.1"/>
    </source>
</evidence>
<keyword evidence="2 5" id="KW-0413">Isomerase</keyword>
<dbReference type="SMART" id="SM00363">
    <property type="entry name" value="S4"/>
    <property type="match status" value="1"/>
</dbReference>
<dbReference type="PANTHER" id="PTHR21600">
    <property type="entry name" value="MITOCHONDRIAL RNA PSEUDOURIDINE SYNTHASE"/>
    <property type="match status" value="1"/>
</dbReference>
<dbReference type="EMBL" id="JACHGY010000001">
    <property type="protein sequence ID" value="MBB6431413.1"/>
    <property type="molecule type" value="Genomic_DNA"/>
</dbReference>
<dbReference type="InterPro" id="IPR006145">
    <property type="entry name" value="PsdUridine_synth_RsuA/RluA"/>
</dbReference>
<name>A0A7X0H951_9BACT</name>
<dbReference type="InterPro" id="IPR006224">
    <property type="entry name" value="PsdUridine_synth_RluA-like_CS"/>
</dbReference>
<dbReference type="InterPro" id="IPR050188">
    <property type="entry name" value="RluA_PseudoU_synthase"/>
</dbReference>
<dbReference type="CDD" id="cd02869">
    <property type="entry name" value="PseudoU_synth_RluA_like"/>
    <property type="match status" value="1"/>
</dbReference>
<gene>
    <name evidence="5" type="ORF">HNQ40_003219</name>
</gene>
<dbReference type="InterPro" id="IPR002942">
    <property type="entry name" value="S4_RNA-bd"/>
</dbReference>
<dbReference type="GO" id="GO:0003723">
    <property type="term" value="F:RNA binding"/>
    <property type="evidence" value="ECO:0007669"/>
    <property type="project" value="UniProtKB-KW"/>
</dbReference>
<protein>
    <submittedName>
        <fullName evidence="5">23S rRNA pseudouridine1911/1915/1917 synthase</fullName>
        <ecNumber evidence="5">5.4.99.23</ecNumber>
    </submittedName>
</protein>